<keyword evidence="3" id="KW-0508">mRNA splicing</keyword>
<evidence type="ECO:0000256" key="3">
    <source>
        <dbReference type="ARBA" id="ARBA00023187"/>
    </source>
</evidence>
<dbReference type="GO" id="GO:0003723">
    <property type="term" value="F:RNA binding"/>
    <property type="evidence" value="ECO:0007669"/>
    <property type="project" value="UniProtKB-KW"/>
</dbReference>
<evidence type="ECO:0000313" key="4">
    <source>
        <dbReference type="EMBL" id="OZC05525.1"/>
    </source>
</evidence>
<proteinExistence type="predicted"/>
<name>A0A238BLP0_9BILA</name>
<keyword evidence="2" id="KW-0694">RNA-binding</keyword>
<dbReference type="EMBL" id="KZ270881">
    <property type="protein sequence ID" value="OZC05525.1"/>
    <property type="molecule type" value="Genomic_DNA"/>
</dbReference>
<evidence type="ECO:0000313" key="5">
    <source>
        <dbReference type="Proteomes" id="UP000242913"/>
    </source>
</evidence>
<reference evidence="4 5" key="1">
    <citation type="submission" date="2015-12" db="EMBL/GenBank/DDBJ databases">
        <title>Draft genome of the nematode, Onchocerca flexuosa.</title>
        <authorList>
            <person name="Mitreva M."/>
        </authorList>
    </citation>
    <scope>NUCLEOTIDE SEQUENCE [LARGE SCALE GENOMIC DNA]</scope>
    <source>
        <strain evidence="4">Red Deer</strain>
    </source>
</reference>
<protein>
    <recommendedName>
        <fullName evidence="6">RRM domain-containing protein</fullName>
    </recommendedName>
</protein>
<dbReference type="Proteomes" id="UP000242913">
    <property type="component" value="Unassembled WGS sequence"/>
</dbReference>
<dbReference type="PANTHER" id="PTHR23139">
    <property type="entry name" value="RNA-BINDING PROTEIN"/>
    <property type="match status" value="1"/>
</dbReference>
<dbReference type="Gene3D" id="3.30.70.330">
    <property type="match status" value="2"/>
</dbReference>
<evidence type="ECO:0008006" key="6">
    <source>
        <dbReference type="Google" id="ProtNLM"/>
    </source>
</evidence>
<organism evidence="4 5">
    <name type="scientific">Onchocerca flexuosa</name>
    <dbReference type="NCBI Taxonomy" id="387005"/>
    <lineage>
        <taxon>Eukaryota</taxon>
        <taxon>Metazoa</taxon>
        <taxon>Ecdysozoa</taxon>
        <taxon>Nematoda</taxon>
        <taxon>Chromadorea</taxon>
        <taxon>Rhabditida</taxon>
        <taxon>Spirurina</taxon>
        <taxon>Spiruromorpha</taxon>
        <taxon>Filarioidea</taxon>
        <taxon>Onchocercidae</taxon>
        <taxon>Onchocerca</taxon>
    </lineage>
</organism>
<dbReference type="GO" id="GO:0006397">
    <property type="term" value="P:mRNA processing"/>
    <property type="evidence" value="ECO:0007669"/>
    <property type="project" value="UniProtKB-KW"/>
</dbReference>
<evidence type="ECO:0000256" key="1">
    <source>
        <dbReference type="ARBA" id="ARBA00022664"/>
    </source>
</evidence>
<dbReference type="AlphaFoldDB" id="A0A238BLP0"/>
<keyword evidence="5" id="KW-1185">Reference proteome</keyword>
<dbReference type="GO" id="GO:0008380">
    <property type="term" value="P:RNA splicing"/>
    <property type="evidence" value="ECO:0007669"/>
    <property type="project" value="UniProtKB-KW"/>
</dbReference>
<keyword evidence="1" id="KW-0507">mRNA processing</keyword>
<dbReference type="OrthoDB" id="10266058at2759"/>
<dbReference type="InterPro" id="IPR012677">
    <property type="entry name" value="Nucleotide-bd_a/b_plait_sf"/>
</dbReference>
<evidence type="ECO:0000256" key="2">
    <source>
        <dbReference type="ARBA" id="ARBA00022884"/>
    </source>
</evidence>
<gene>
    <name evidence="4" type="ORF">X798_07501</name>
</gene>
<accession>A0A238BLP0</accession>
<sequence length="64" mass="7170">MAFDGINFMGQQLKIRRPRDYQPMSTSYDLGNMMGTFLVSNIVPDSPHKIFIGGLPSYLSAEQS</sequence>